<keyword evidence="1" id="KW-0812">Transmembrane</keyword>
<gene>
    <name evidence="2" type="ORF">AVDCRST_MAG39-5</name>
</gene>
<keyword evidence="1" id="KW-0472">Membrane</keyword>
<dbReference type="AlphaFoldDB" id="A0A6J4RQC0"/>
<keyword evidence="1" id="KW-1133">Transmembrane helix</keyword>
<evidence type="ECO:0000256" key="1">
    <source>
        <dbReference type="SAM" id="Phobius"/>
    </source>
</evidence>
<organism evidence="2">
    <name type="scientific">uncultured Sphingomonadaceae bacterium</name>
    <dbReference type="NCBI Taxonomy" id="169976"/>
    <lineage>
        <taxon>Bacteria</taxon>
        <taxon>Pseudomonadati</taxon>
        <taxon>Pseudomonadota</taxon>
        <taxon>Alphaproteobacteria</taxon>
        <taxon>Sphingomonadales</taxon>
        <taxon>Sphingomonadaceae</taxon>
        <taxon>environmental samples</taxon>
    </lineage>
</organism>
<evidence type="ECO:0000313" key="2">
    <source>
        <dbReference type="EMBL" id="CAA9479022.1"/>
    </source>
</evidence>
<name>A0A6J4RQC0_9SPHN</name>
<sequence length="38" mass="4269">MGLDLPLLGEALLWTLGAYLLGLLIAWALWGRQSQHYD</sequence>
<proteinExistence type="predicted"/>
<reference evidence="2" key="1">
    <citation type="submission" date="2020-02" db="EMBL/GenBank/DDBJ databases">
        <authorList>
            <person name="Meier V. D."/>
        </authorList>
    </citation>
    <scope>NUCLEOTIDE SEQUENCE</scope>
    <source>
        <strain evidence="2">AVDCRST_MAG39</strain>
    </source>
</reference>
<accession>A0A6J4RQC0</accession>
<dbReference type="EMBL" id="CADCVW010000002">
    <property type="protein sequence ID" value="CAA9479022.1"/>
    <property type="molecule type" value="Genomic_DNA"/>
</dbReference>
<feature type="transmembrane region" description="Helical" evidence="1">
    <location>
        <begin position="12"/>
        <end position="30"/>
    </location>
</feature>
<protein>
    <submittedName>
        <fullName evidence="2">Uncharacterized protein</fullName>
    </submittedName>
</protein>